<reference evidence="1 2" key="1">
    <citation type="submission" date="2015-09" db="EMBL/GenBank/DDBJ databases">
        <title>Identification and resolution of microdiversity through metagenomic sequencing of parallel consortia.</title>
        <authorList>
            <person name="Nelson W.C."/>
            <person name="Romine M.F."/>
            <person name="Lindemann S.R."/>
        </authorList>
    </citation>
    <scope>NUCLEOTIDE SEQUENCE [LARGE SCALE GENOMIC DNA]</scope>
    <source>
        <strain evidence="1">HL-49</strain>
    </source>
</reference>
<evidence type="ECO:0000313" key="2">
    <source>
        <dbReference type="Proteomes" id="UP000050421"/>
    </source>
</evidence>
<proteinExistence type="predicted"/>
<dbReference type="Proteomes" id="UP000050421">
    <property type="component" value="Unassembled WGS sequence"/>
</dbReference>
<sequence>MVNLDNKLKIQNQFTMKIESCIYDFHGKLLFKTSIRATTSLN</sequence>
<name>A0A0P7XIJ8_9BACT</name>
<dbReference type="STRING" id="1305737.GCA_000526355_02543"/>
<protein>
    <submittedName>
        <fullName evidence="1">Uncharacterized protein</fullName>
    </submittedName>
</protein>
<dbReference type="PATRIC" id="fig|1305737.6.peg.746"/>
<gene>
    <name evidence="1" type="ORF">HLUCCX10_17585</name>
</gene>
<accession>A0A0P7XIJ8</accession>
<dbReference type="AlphaFoldDB" id="A0A0P7XIJ8"/>
<organism evidence="1 2">
    <name type="scientific">Algoriphagus marincola HL-49</name>
    <dbReference type="NCBI Taxonomy" id="1305737"/>
    <lineage>
        <taxon>Bacteria</taxon>
        <taxon>Pseudomonadati</taxon>
        <taxon>Bacteroidota</taxon>
        <taxon>Cytophagia</taxon>
        <taxon>Cytophagales</taxon>
        <taxon>Cyclobacteriaceae</taxon>
        <taxon>Algoriphagus</taxon>
    </lineage>
</organism>
<comment type="caution">
    <text evidence="1">The sequence shown here is derived from an EMBL/GenBank/DDBJ whole genome shotgun (WGS) entry which is preliminary data.</text>
</comment>
<evidence type="ECO:0000313" key="1">
    <source>
        <dbReference type="EMBL" id="KPQ07045.1"/>
    </source>
</evidence>
<dbReference type="EMBL" id="LJXT01000173">
    <property type="protein sequence ID" value="KPQ07045.1"/>
    <property type="molecule type" value="Genomic_DNA"/>
</dbReference>